<feature type="domain" description="CREG-like beta-barrel" evidence="2">
    <location>
        <begin position="392"/>
        <end position="536"/>
    </location>
</feature>
<dbReference type="PANTHER" id="PTHR13343:SF29">
    <property type="entry name" value="PYRIDOXAMINE 5'-PHOSPHATE OXIDASE FAMILY PROTEIN"/>
    <property type="match status" value="1"/>
</dbReference>
<feature type="region of interest" description="Disordered" evidence="1">
    <location>
        <begin position="177"/>
        <end position="356"/>
    </location>
</feature>
<dbReference type="EMBL" id="BFEA01000077">
    <property type="protein sequence ID" value="GBG66671.1"/>
    <property type="molecule type" value="Genomic_DNA"/>
</dbReference>
<feature type="compositionally biased region" description="Pro residues" evidence="1">
    <location>
        <begin position="321"/>
        <end position="334"/>
    </location>
</feature>
<dbReference type="AlphaFoldDB" id="A0A388K9H0"/>
<evidence type="ECO:0000259" key="2">
    <source>
        <dbReference type="Pfam" id="PF13883"/>
    </source>
</evidence>
<accession>A0A388K9H0</accession>
<dbReference type="Gene3D" id="2.30.110.10">
    <property type="entry name" value="Electron Transport, Fmn-binding Protein, Chain A"/>
    <property type="match status" value="1"/>
</dbReference>
<feature type="compositionally biased region" description="Low complexity" evidence="1">
    <location>
        <begin position="232"/>
        <end position="246"/>
    </location>
</feature>
<dbReference type="PANTHER" id="PTHR13343">
    <property type="entry name" value="CREG1 PROTEIN"/>
    <property type="match status" value="1"/>
</dbReference>
<dbReference type="InterPro" id="IPR037119">
    <property type="entry name" value="Haem_oxidase_HugZ-like_sf"/>
</dbReference>
<organism evidence="3 4">
    <name type="scientific">Chara braunii</name>
    <name type="common">Braun's stonewort</name>
    <dbReference type="NCBI Taxonomy" id="69332"/>
    <lineage>
        <taxon>Eukaryota</taxon>
        <taxon>Viridiplantae</taxon>
        <taxon>Streptophyta</taxon>
        <taxon>Charophyceae</taxon>
        <taxon>Charales</taxon>
        <taxon>Characeae</taxon>
        <taxon>Chara</taxon>
    </lineage>
</organism>
<dbReference type="SUPFAM" id="SSF50475">
    <property type="entry name" value="FMN-binding split barrel"/>
    <property type="match status" value="1"/>
</dbReference>
<sequence>MACAGVNVMLSHVARGATVGLLGLEDPAGHAAGGWCGHTRGNGGGIGTARCIQRQGTASMAAALPHKVTWSLSNVALSRRKEWLSSGGGELSTRSKEIGAPPSQWFSAAVGGYDAELQLQLQRRGLPREGRQIGCAFSAFFLGETMRRGEEIAAIEGRRRRYYPSYFLGHCISDIGSRRGGKRSVSSRPGNSNKGETEARAAAAAAAAGAGGGGGGGGGGGEGATIDTDGPSVSASGKAKKALASTSPPPPLPPPSQPAADAPGDNNSETARPSRTNSSASSSSTFSSSSQSSASLSAISEAKTGATSSSQGVAMSARSIPPSPSSFPPKPPSPSSSSSSPSSPSPSGGLNAIPMSSANLVGTRTGLFRAPISGGVQSATSAHGLPSPALAVRNLIEQAKYAHLCTVMSRMHHRRRGYPFGSLVDFACDATGHPIFCLSPLAIHTRNLLSDPRSTLVVQIPGWSGLANARVTLFGDVHPLPVDDQARAQQLYLAKNLHGPSHQWGNFNFFRMDLISDIYFVGGFGTVAWVDYAEYASVRPDKIATTNAEDTLQSLNNKFSLYVKQLLKVDLCQEIDDAAIISIDGKGIDIRVRQGARFNIQRMAFETHVDSLDEATCELDRIIHRALLINHLDVEYTDDGELLVVPSSSSSSSS</sequence>
<gene>
    <name evidence="3" type="ORF">CBR_g66806</name>
</gene>
<evidence type="ECO:0000313" key="3">
    <source>
        <dbReference type="EMBL" id="GBG66671.1"/>
    </source>
</evidence>
<dbReference type="OrthoDB" id="2138282at2759"/>
<keyword evidence="4" id="KW-1185">Reference proteome</keyword>
<feature type="compositionally biased region" description="Low complexity" evidence="1">
    <location>
        <begin position="278"/>
        <end position="302"/>
    </location>
</feature>
<feature type="compositionally biased region" description="Polar residues" evidence="1">
    <location>
        <begin position="265"/>
        <end position="277"/>
    </location>
</feature>
<dbReference type="STRING" id="69332.A0A388K9H0"/>
<name>A0A388K9H0_CHABU</name>
<feature type="compositionally biased region" description="Low complexity" evidence="1">
    <location>
        <begin position="335"/>
        <end position="347"/>
    </location>
</feature>
<feature type="compositionally biased region" description="Gly residues" evidence="1">
    <location>
        <begin position="209"/>
        <end position="223"/>
    </location>
</feature>
<dbReference type="GO" id="GO:0005737">
    <property type="term" value="C:cytoplasm"/>
    <property type="evidence" value="ECO:0007669"/>
    <property type="project" value="UniProtKB-ARBA"/>
</dbReference>
<evidence type="ECO:0000313" key="4">
    <source>
        <dbReference type="Proteomes" id="UP000265515"/>
    </source>
</evidence>
<reference evidence="3 4" key="1">
    <citation type="journal article" date="2018" name="Cell">
        <title>The Chara Genome: Secondary Complexity and Implications for Plant Terrestrialization.</title>
        <authorList>
            <person name="Nishiyama T."/>
            <person name="Sakayama H."/>
            <person name="Vries J.D."/>
            <person name="Buschmann H."/>
            <person name="Saint-Marcoux D."/>
            <person name="Ullrich K.K."/>
            <person name="Haas F.B."/>
            <person name="Vanderstraeten L."/>
            <person name="Becker D."/>
            <person name="Lang D."/>
            <person name="Vosolsobe S."/>
            <person name="Rombauts S."/>
            <person name="Wilhelmsson P.K.I."/>
            <person name="Janitza P."/>
            <person name="Kern R."/>
            <person name="Heyl A."/>
            <person name="Rumpler F."/>
            <person name="Villalobos L.I.A.C."/>
            <person name="Clay J.M."/>
            <person name="Skokan R."/>
            <person name="Toyoda A."/>
            <person name="Suzuki Y."/>
            <person name="Kagoshima H."/>
            <person name="Schijlen E."/>
            <person name="Tajeshwar N."/>
            <person name="Catarino B."/>
            <person name="Hetherington A.J."/>
            <person name="Saltykova A."/>
            <person name="Bonnot C."/>
            <person name="Breuninger H."/>
            <person name="Symeonidi A."/>
            <person name="Radhakrishnan G.V."/>
            <person name="Van Nieuwerburgh F."/>
            <person name="Deforce D."/>
            <person name="Chang C."/>
            <person name="Karol K.G."/>
            <person name="Hedrich R."/>
            <person name="Ulvskov P."/>
            <person name="Glockner G."/>
            <person name="Delwiche C.F."/>
            <person name="Petrasek J."/>
            <person name="Van de Peer Y."/>
            <person name="Friml J."/>
            <person name="Beilby M."/>
            <person name="Dolan L."/>
            <person name="Kohara Y."/>
            <person name="Sugano S."/>
            <person name="Fujiyama A."/>
            <person name="Delaux P.-M."/>
            <person name="Quint M."/>
            <person name="TheiBen G."/>
            <person name="Hagemann M."/>
            <person name="Harholt J."/>
            <person name="Dunand C."/>
            <person name="Zachgo S."/>
            <person name="Langdale J."/>
            <person name="Maumus F."/>
            <person name="Straeten D.V.D."/>
            <person name="Gould S.B."/>
            <person name="Rensing S.A."/>
        </authorList>
    </citation>
    <scope>NUCLEOTIDE SEQUENCE [LARGE SCALE GENOMIC DNA]</scope>
    <source>
        <strain evidence="3 4">S276</strain>
    </source>
</reference>
<proteinExistence type="predicted"/>
<feature type="compositionally biased region" description="Pro residues" evidence="1">
    <location>
        <begin position="247"/>
        <end position="257"/>
    </location>
</feature>
<dbReference type="Pfam" id="PF13883">
    <property type="entry name" value="CREG_beta-barrel"/>
    <property type="match status" value="1"/>
</dbReference>
<comment type="caution">
    <text evidence="3">The sequence shown here is derived from an EMBL/GenBank/DDBJ whole genome shotgun (WGS) entry which is preliminary data.</text>
</comment>
<dbReference type="Proteomes" id="UP000265515">
    <property type="component" value="Unassembled WGS sequence"/>
</dbReference>
<evidence type="ECO:0000256" key="1">
    <source>
        <dbReference type="SAM" id="MobiDB-lite"/>
    </source>
</evidence>
<protein>
    <recommendedName>
        <fullName evidence="2">CREG-like beta-barrel domain-containing protein</fullName>
    </recommendedName>
</protein>
<dbReference type="InterPro" id="IPR012349">
    <property type="entry name" value="Split_barrel_FMN-bd"/>
</dbReference>
<dbReference type="Gramene" id="GBG66671">
    <property type="protein sequence ID" value="GBG66671"/>
    <property type="gene ID" value="CBR_g66806"/>
</dbReference>
<dbReference type="Gene3D" id="3.20.180.10">
    <property type="entry name" value="PNP-oxidase-like"/>
    <property type="match status" value="1"/>
</dbReference>
<dbReference type="InterPro" id="IPR055343">
    <property type="entry name" value="CREG_beta-barrel"/>
</dbReference>